<keyword evidence="4" id="KW-1185">Reference proteome</keyword>
<dbReference type="KEGG" id="ptw:TUM18999_30450"/>
<evidence type="ECO:0000313" key="1">
    <source>
        <dbReference type="EMBL" id="BCG24854.1"/>
    </source>
</evidence>
<dbReference type="RefSeq" id="WP_175384259.1">
    <property type="nucleotide sequence ID" value="NZ_AP023189.1"/>
</dbReference>
<organism evidence="1 3">
    <name type="scientific">Pseudomonas tohonis</name>
    <dbReference type="NCBI Taxonomy" id="2725477"/>
    <lineage>
        <taxon>Bacteria</taxon>
        <taxon>Pseudomonadati</taxon>
        <taxon>Pseudomonadota</taxon>
        <taxon>Gammaproteobacteria</taxon>
        <taxon>Pseudomonadales</taxon>
        <taxon>Pseudomonadaceae</taxon>
        <taxon>Pseudomonas</taxon>
    </lineage>
</organism>
<dbReference type="Proteomes" id="UP001054892">
    <property type="component" value="Unassembled WGS sequence"/>
</dbReference>
<evidence type="ECO:0000313" key="2">
    <source>
        <dbReference type="EMBL" id="GJN53906.1"/>
    </source>
</evidence>
<dbReference type="EMBL" id="BQKM01000008">
    <property type="protein sequence ID" value="GJN53906.1"/>
    <property type="molecule type" value="Genomic_DNA"/>
</dbReference>
<dbReference type="EMBL" id="AP023189">
    <property type="protein sequence ID" value="BCG24854.1"/>
    <property type="molecule type" value="Genomic_DNA"/>
</dbReference>
<protein>
    <submittedName>
        <fullName evidence="1">Uncharacterized protein</fullName>
    </submittedName>
</protein>
<gene>
    <name evidence="1" type="ORF">TUM18999_30450</name>
    <name evidence="2" type="ORF">TUM20286_36580</name>
</gene>
<sequence>MPRTLLYLAVALVTSGVTLAVLLRDTPAAPAVTQHTPLPAAPAAPLPVAPVMAGAPVAASPMPVAVNVVPAPHVATLPVADAAADTLVELWDSHSLVPEQQQEMTLYRTQVATTSLGELAVGKTLQLGVPGRQAPLRATLDETHNTGGAAVWSGPVEGGQPEDTLTVVKGQLETHITLATREQTLSMVVDNATGSTLVTDQNQLLMRATPDALVTPDSTPLQPLPPPTRG</sequence>
<reference evidence="1 3" key="1">
    <citation type="submission" date="2020-05" db="EMBL/GenBank/DDBJ databases">
        <title>Characterization of novel class B3 metallo-beta-lactamase from novel Pseudomonas species.</title>
        <authorList>
            <person name="Yamada K."/>
            <person name="Aoki K."/>
            <person name="Ishii Y."/>
        </authorList>
    </citation>
    <scope>NUCLEOTIDE SEQUENCE [LARGE SCALE GENOMIC DNA]</scope>
    <source>
        <strain evidence="1 3">TUM18999</strain>
        <strain evidence="2 4">TUM20286</strain>
    </source>
</reference>
<dbReference type="AlphaFoldDB" id="A0A6J4E7D1"/>
<evidence type="ECO:0000313" key="4">
    <source>
        <dbReference type="Proteomes" id="UP001054892"/>
    </source>
</evidence>
<proteinExistence type="predicted"/>
<evidence type="ECO:0000313" key="3">
    <source>
        <dbReference type="Proteomes" id="UP000509383"/>
    </source>
</evidence>
<name>A0A6J4E7D1_9PSED</name>
<dbReference type="Proteomes" id="UP000509383">
    <property type="component" value="Chromosome"/>
</dbReference>
<accession>A0A6J4E7D1</accession>